<dbReference type="SUPFAM" id="SSF101790">
    <property type="entry name" value="Aminomethyltransferase beta-barrel domain"/>
    <property type="match status" value="1"/>
</dbReference>
<dbReference type="InterPro" id="IPR029043">
    <property type="entry name" value="GcvT/YgfZ_C"/>
</dbReference>
<sequence length="46" mass="4953">PVAMAYVNKAAVNSGTAAEGATVEVDIRGKRLPFTVVKLPFYSREK</sequence>
<accession>A0A9D1RYQ0</accession>
<dbReference type="Pfam" id="PF08669">
    <property type="entry name" value="GCV_T_C"/>
    <property type="match status" value="1"/>
</dbReference>
<dbReference type="AlphaFoldDB" id="A0A9D1RYQ0"/>
<evidence type="ECO:0000259" key="1">
    <source>
        <dbReference type="Pfam" id="PF08669"/>
    </source>
</evidence>
<reference evidence="2" key="1">
    <citation type="journal article" date="2021" name="PeerJ">
        <title>Extensive microbial diversity within the chicken gut microbiome revealed by metagenomics and culture.</title>
        <authorList>
            <person name="Gilroy R."/>
            <person name="Ravi A."/>
            <person name="Getino M."/>
            <person name="Pursley I."/>
            <person name="Horton D.L."/>
            <person name="Alikhan N.F."/>
            <person name="Baker D."/>
            <person name="Gharbi K."/>
            <person name="Hall N."/>
            <person name="Watson M."/>
            <person name="Adriaenssens E.M."/>
            <person name="Foster-Nyarko E."/>
            <person name="Jarju S."/>
            <person name="Secka A."/>
            <person name="Antonio M."/>
            <person name="Oren A."/>
            <person name="Chaudhuri R.R."/>
            <person name="La Ragione R."/>
            <person name="Hildebrand F."/>
            <person name="Pallen M.J."/>
        </authorList>
    </citation>
    <scope>NUCLEOTIDE SEQUENCE</scope>
    <source>
        <strain evidence="2">4376</strain>
    </source>
</reference>
<dbReference type="InterPro" id="IPR013977">
    <property type="entry name" value="GcvT_C"/>
</dbReference>
<evidence type="ECO:0000313" key="2">
    <source>
        <dbReference type="EMBL" id="HIW96768.1"/>
    </source>
</evidence>
<reference evidence="2" key="2">
    <citation type="submission" date="2021-04" db="EMBL/GenBank/DDBJ databases">
        <authorList>
            <person name="Gilroy R."/>
        </authorList>
    </citation>
    <scope>NUCLEOTIDE SEQUENCE</scope>
    <source>
        <strain evidence="2">4376</strain>
    </source>
</reference>
<feature type="non-terminal residue" evidence="2">
    <location>
        <position position="1"/>
    </location>
</feature>
<comment type="caution">
    <text evidence="2">The sequence shown here is derived from an EMBL/GenBank/DDBJ whole genome shotgun (WGS) entry which is preliminary data.</text>
</comment>
<dbReference type="EMBL" id="DXFZ01000115">
    <property type="protein sequence ID" value="HIW96768.1"/>
    <property type="molecule type" value="Genomic_DNA"/>
</dbReference>
<gene>
    <name evidence="2" type="ORF">H9867_09880</name>
</gene>
<dbReference type="Gene3D" id="2.40.30.110">
    <property type="entry name" value="Aminomethyltransferase beta-barrel domains"/>
    <property type="match status" value="1"/>
</dbReference>
<name>A0A9D1RYQ0_9CORY</name>
<feature type="domain" description="Aminomethyltransferase C-terminal" evidence="1">
    <location>
        <begin position="1"/>
        <end position="42"/>
    </location>
</feature>
<protein>
    <submittedName>
        <fullName evidence="2">Glycine cleavage system protein T</fullName>
    </submittedName>
</protein>
<dbReference type="Proteomes" id="UP000824189">
    <property type="component" value="Unassembled WGS sequence"/>
</dbReference>
<organism evidence="2 3">
    <name type="scientific">Candidatus Corynebacterium gallistercoris</name>
    <dbReference type="NCBI Taxonomy" id="2838530"/>
    <lineage>
        <taxon>Bacteria</taxon>
        <taxon>Bacillati</taxon>
        <taxon>Actinomycetota</taxon>
        <taxon>Actinomycetes</taxon>
        <taxon>Mycobacteriales</taxon>
        <taxon>Corynebacteriaceae</taxon>
        <taxon>Corynebacterium</taxon>
    </lineage>
</organism>
<evidence type="ECO:0000313" key="3">
    <source>
        <dbReference type="Proteomes" id="UP000824189"/>
    </source>
</evidence>
<proteinExistence type="predicted"/>